<dbReference type="RefSeq" id="WP_184351357.1">
    <property type="nucleotide sequence ID" value="NZ_JACHJH010000008.1"/>
</dbReference>
<gene>
    <name evidence="2" type="ORF">FHS39_004662</name>
</gene>
<name>A0A7W7LSG0_9ACTN</name>
<dbReference type="EMBL" id="JACHJH010000008">
    <property type="protein sequence ID" value="MBB4895583.1"/>
    <property type="molecule type" value="Genomic_DNA"/>
</dbReference>
<evidence type="ECO:0000256" key="1">
    <source>
        <dbReference type="SAM" id="MobiDB-lite"/>
    </source>
</evidence>
<evidence type="ECO:0000313" key="2">
    <source>
        <dbReference type="EMBL" id="MBB4895583.1"/>
    </source>
</evidence>
<feature type="compositionally biased region" description="Low complexity" evidence="1">
    <location>
        <begin position="105"/>
        <end position="115"/>
    </location>
</feature>
<organism evidence="2 3">
    <name type="scientific">Streptomyces olivoverticillatus</name>
    <dbReference type="NCBI Taxonomy" id="66427"/>
    <lineage>
        <taxon>Bacteria</taxon>
        <taxon>Bacillati</taxon>
        <taxon>Actinomycetota</taxon>
        <taxon>Actinomycetes</taxon>
        <taxon>Kitasatosporales</taxon>
        <taxon>Streptomycetaceae</taxon>
        <taxon>Streptomyces</taxon>
    </lineage>
</organism>
<feature type="region of interest" description="Disordered" evidence="1">
    <location>
        <begin position="97"/>
        <end position="120"/>
    </location>
</feature>
<reference evidence="2 3" key="1">
    <citation type="submission" date="2020-08" db="EMBL/GenBank/DDBJ databases">
        <title>Genomic Encyclopedia of Type Strains, Phase III (KMG-III): the genomes of soil and plant-associated and newly described type strains.</title>
        <authorList>
            <person name="Whitman W."/>
        </authorList>
    </citation>
    <scope>NUCLEOTIDE SEQUENCE [LARGE SCALE GENOMIC DNA]</scope>
    <source>
        <strain evidence="2 3">CECT 3266</strain>
    </source>
</reference>
<evidence type="ECO:0000313" key="3">
    <source>
        <dbReference type="Proteomes" id="UP000556084"/>
    </source>
</evidence>
<keyword evidence="3" id="KW-1185">Reference proteome</keyword>
<protein>
    <recommendedName>
        <fullName evidence="4">IrrE N-terminal-like domain-containing protein</fullName>
    </recommendedName>
</protein>
<dbReference type="AlphaFoldDB" id="A0A7W7LSG0"/>
<dbReference type="Proteomes" id="UP000556084">
    <property type="component" value="Unassembled WGS sequence"/>
</dbReference>
<proteinExistence type="predicted"/>
<comment type="caution">
    <text evidence="2">The sequence shown here is derived from an EMBL/GenBank/DDBJ whole genome shotgun (WGS) entry which is preliminary data.</text>
</comment>
<sequence length="161" mass="17500">MANKQVWAIAEELAAHLPELPQPWDIEKLCEALEQTRGRPLRLHPVDLPALPSGVWYDDGACDFILYRSSAAGYYRDHIILHEICHMLAGHGVPPEELAGRARSADSAAGPRSDGQACNAAEEELAETFASVVLKIAGQRRPRKVSAVERRAEELLGAAGA</sequence>
<accession>A0A7W7LSG0</accession>
<evidence type="ECO:0008006" key="4">
    <source>
        <dbReference type="Google" id="ProtNLM"/>
    </source>
</evidence>